<evidence type="ECO:0000313" key="8">
    <source>
        <dbReference type="EMBL" id="KKY34477.1"/>
    </source>
</evidence>
<comment type="subcellular location">
    <subcellularLocation>
        <location evidence="1">Membrane</location>
        <topology evidence="1">Multi-pass membrane protein</topology>
    </subcellularLocation>
</comment>
<dbReference type="PANTHER" id="PTHR33048">
    <property type="entry name" value="PTH11-LIKE INTEGRAL MEMBRANE PROTEIN (AFU_ORTHOLOGUE AFUA_5G11245)"/>
    <property type="match status" value="1"/>
</dbReference>
<dbReference type="GO" id="GO:0016020">
    <property type="term" value="C:membrane"/>
    <property type="evidence" value="ECO:0007669"/>
    <property type="project" value="UniProtKB-SubCell"/>
</dbReference>
<evidence type="ECO:0000256" key="2">
    <source>
        <dbReference type="ARBA" id="ARBA00022692"/>
    </source>
</evidence>
<evidence type="ECO:0000313" key="9">
    <source>
        <dbReference type="Proteomes" id="UP000034680"/>
    </source>
</evidence>
<feature type="transmembrane region" description="Helical" evidence="6">
    <location>
        <begin position="130"/>
        <end position="151"/>
    </location>
</feature>
<dbReference type="OrthoDB" id="3529975at2759"/>
<feature type="transmembrane region" description="Helical" evidence="6">
    <location>
        <begin position="228"/>
        <end position="248"/>
    </location>
</feature>
<evidence type="ECO:0000256" key="4">
    <source>
        <dbReference type="ARBA" id="ARBA00023136"/>
    </source>
</evidence>
<name>A0A0G2FJC6_9PEZI</name>
<keyword evidence="3 6" id="KW-1133">Transmembrane helix</keyword>
<feature type="domain" description="Rhodopsin" evidence="7">
    <location>
        <begin position="210"/>
        <end position="288"/>
    </location>
</feature>
<gene>
    <name evidence="8" type="ORF">UCDDA912_g05549</name>
</gene>
<feature type="transmembrane region" description="Helical" evidence="6">
    <location>
        <begin position="201"/>
        <end position="221"/>
    </location>
</feature>
<dbReference type="InterPro" id="IPR052337">
    <property type="entry name" value="SAT4-like"/>
</dbReference>
<feature type="transmembrane region" description="Helical" evidence="6">
    <location>
        <begin position="95"/>
        <end position="118"/>
    </location>
</feature>
<evidence type="ECO:0000256" key="6">
    <source>
        <dbReference type="SAM" id="Phobius"/>
    </source>
</evidence>
<feature type="transmembrane region" description="Helical" evidence="6">
    <location>
        <begin position="263"/>
        <end position="283"/>
    </location>
</feature>
<evidence type="ECO:0000256" key="5">
    <source>
        <dbReference type="ARBA" id="ARBA00038359"/>
    </source>
</evidence>
<proteinExistence type="inferred from homology"/>
<dbReference type="EMBL" id="LCUC01000201">
    <property type="protein sequence ID" value="KKY34477.1"/>
    <property type="molecule type" value="Genomic_DNA"/>
</dbReference>
<keyword evidence="4 6" id="KW-0472">Membrane</keyword>
<feature type="transmembrane region" description="Helical" evidence="6">
    <location>
        <begin position="20"/>
        <end position="40"/>
    </location>
</feature>
<dbReference type="PANTHER" id="PTHR33048:SF64">
    <property type="entry name" value="INTEGRAL MEMBRANE PROTEIN"/>
    <property type="match status" value="1"/>
</dbReference>
<evidence type="ECO:0000259" key="7">
    <source>
        <dbReference type="Pfam" id="PF20684"/>
    </source>
</evidence>
<keyword evidence="9" id="KW-1185">Reference proteome</keyword>
<keyword evidence="2 6" id="KW-0812">Transmembrane</keyword>
<dbReference type="Pfam" id="PF20684">
    <property type="entry name" value="Fung_rhodopsin"/>
    <property type="match status" value="2"/>
</dbReference>
<comment type="similarity">
    <text evidence="5">Belongs to the SAT4 family.</text>
</comment>
<comment type="caution">
    <text evidence="8">The sequence shown here is derived from an EMBL/GenBank/DDBJ whole genome shotgun (WGS) entry which is preliminary data.</text>
</comment>
<reference evidence="8 9" key="1">
    <citation type="submission" date="2015-05" db="EMBL/GenBank/DDBJ databases">
        <title>Distinctive expansion of gene families associated with plant cell wall degradation and secondary metabolism in the genomes of grapevine trunk pathogens.</title>
        <authorList>
            <person name="Lawrence D.P."/>
            <person name="Travadon R."/>
            <person name="Rolshausen P.E."/>
            <person name="Baumgartner K."/>
        </authorList>
    </citation>
    <scope>NUCLEOTIDE SEQUENCE [LARGE SCALE GENOMIC DNA]</scope>
    <source>
        <strain evidence="8">DA912</strain>
    </source>
</reference>
<feature type="transmembrane region" description="Helical" evidence="6">
    <location>
        <begin position="52"/>
        <end position="75"/>
    </location>
</feature>
<evidence type="ECO:0000256" key="1">
    <source>
        <dbReference type="ARBA" id="ARBA00004141"/>
    </source>
</evidence>
<dbReference type="InterPro" id="IPR049326">
    <property type="entry name" value="Rhodopsin_dom_fungi"/>
</dbReference>
<feature type="domain" description="Rhodopsin" evidence="7">
    <location>
        <begin position="36"/>
        <end position="191"/>
    </location>
</feature>
<evidence type="ECO:0000256" key="3">
    <source>
        <dbReference type="ARBA" id="ARBA00022989"/>
    </source>
</evidence>
<accession>A0A0G2FJC6</accession>
<organism evidence="8 9">
    <name type="scientific">Diaporthe ampelina</name>
    <dbReference type="NCBI Taxonomy" id="1214573"/>
    <lineage>
        <taxon>Eukaryota</taxon>
        <taxon>Fungi</taxon>
        <taxon>Dikarya</taxon>
        <taxon>Ascomycota</taxon>
        <taxon>Pezizomycotina</taxon>
        <taxon>Sordariomycetes</taxon>
        <taxon>Sordariomycetidae</taxon>
        <taxon>Diaporthales</taxon>
        <taxon>Diaporthaceae</taxon>
        <taxon>Diaporthe</taxon>
    </lineage>
</organism>
<protein>
    <submittedName>
        <fullName evidence="8">Putative integral membrane protein</fullName>
    </submittedName>
</protein>
<dbReference type="AlphaFoldDB" id="A0A0G2FJC6"/>
<sequence length="372" mass="40903">MGWTFNTVDPDAPTDGPKISAVAIVMTTLAFVLVVLRVYVRQRMVKAFGADDWVIVYAWIASAGFAVLSCIQTRWGLGLHSIQDLPTEDIYNFGLIQYMGAPFYITSILGFKLSLLLSYLRFMPKGAYRYITFVVILLTVLFHLAFLLVQINLCQPVQAQWDPSIVDKTCLPSVPVYTAMASLTILFDVTVDAGESTGTKILIHMASLSMVLPFPVLMSLKMQNRRKVVLLGLFGLGIFITIIQIIRIQTVKRLVVYTDSAPLIMWSAVEANLGVIVASVPCLSPLIKFFRERSTTGSKGKSGGTGYQVGSQYALRTWKSTNNPRDTHMGGSVSGHRVKAEAGVASGITDSTEYILEPTKIMAKTEITVTRV</sequence>
<dbReference type="Proteomes" id="UP000034680">
    <property type="component" value="Unassembled WGS sequence"/>
</dbReference>
<reference evidence="8 9" key="2">
    <citation type="submission" date="2015-05" db="EMBL/GenBank/DDBJ databases">
        <authorList>
            <person name="Morales-Cruz A."/>
            <person name="Amrine K.C."/>
            <person name="Cantu D."/>
        </authorList>
    </citation>
    <scope>NUCLEOTIDE SEQUENCE [LARGE SCALE GENOMIC DNA]</scope>
    <source>
        <strain evidence="8">DA912</strain>
    </source>
</reference>